<keyword evidence="3" id="KW-0813">Transport</keyword>
<evidence type="ECO:0000256" key="1">
    <source>
        <dbReference type="ARBA" id="ARBA00004141"/>
    </source>
</evidence>
<dbReference type="Gene3D" id="3.40.50.720">
    <property type="entry name" value="NAD(P)-binding Rossmann-like Domain"/>
    <property type="match status" value="1"/>
</dbReference>
<feature type="transmembrane region" description="Helical" evidence="8">
    <location>
        <begin position="6"/>
        <end position="25"/>
    </location>
</feature>
<dbReference type="Gene3D" id="1.20.1530.20">
    <property type="match status" value="1"/>
</dbReference>
<evidence type="ECO:0000256" key="4">
    <source>
        <dbReference type="ARBA" id="ARBA00022692"/>
    </source>
</evidence>
<dbReference type="PANTHER" id="PTHR42751">
    <property type="entry name" value="SODIUM/HYDROGEN EXCHANGER FAMILY/TRKA DOMAIN PROTEIN"/>
    <property type="match status" value="1"/>
</dbReference>
<evidence type="ECO:0000256" key="8">
    <source>
        <dbReference type="SAM" id="Phobius"/>
    </source>
</evidence>
<feature type="transmembrane region" description="Helical" evidence="8">
    <location>
        <begin position="116"/>
        <end position="136"/>
    </location>
</feature>
<name>A0A6B0VL18_9EURY</name>
<feature type="domain" description="Cation/H+ exchanger transmembrane" evidence="9">
    <location>
        <begin position="14"/>
        <end position="371"/>
    </location>
</feature>
<dbReference type="Proteomes" id="UP000434101">
    <property type="component" value="Unassembled WGS sequence"/>
</dbReference>
<feature type="transmembrane region" description="Helical" evidence="8">
    <location>
        <begin position="87"/>
        <end position="110"/>
    </location>
</feature>
<dbReference type="InterPro" id="IPR036291">
    <property type="entry name" value="NAD(P)-bd_dom_sf"/>
</dbReference>
<dbReference type="GO" id="GO:0015297">
    <property type="term" value="F:antiporter activity"/>
    <property type="evidence" value="ECO:0007669"/>
    <property type="project" value="InterPro"/>
</dbReference>
<feature type="transmembrane region" description="Helical" evidence="8">
    <location>
        <begin position="291"/>
        <end position="313"/>
    </location>
</feature>
<evidence type="ECO:0000259" key="10">
    <source>
        <dbReference type="Pfam" id="PF02254"/>
    </source>
</evidence>
<evidence type="ECO:0000313" key="12">
    <source>
        <dbReference type="Proteomes" id="UP000434101"/>
    </source>
</evidence>
<comment type="caution">
    <text evidence="11">The sequence shown here is derived from an EMBL/GenBank/DDBJ whole genome shotgun (WGS) entry which is preliminary data.</text>
</comment>
<feature type="transmembrane region" description="Helical" evidence="8">
    <location>
        <begin position="268"/>
        <end position="285"/>
    </location>
</feature>
<dbReference type="Pfam" id="PF02254">
    <property type="entry name" value="TrkA_N"/>
    <property type="match status" value="1"/>
</dbReference>
<feature type="transmembrane region" description="Helical" evidence="8">
    <location>
        <begin position="56"/>
        <end position="75"/>
    </location>
</feature>
<evidence type="ECO:0000259" key="9">
    <source>
        <dbReference type="Pfam" id="PF00999"/>
    </source>
</evidence>
<dbReference type="SUPFAM" id="SSF51735">
    <property type="entry name" value="NAD(P)-binding Rossmann-fold domains"/>
    <property type="match status" value="1"/>
</dbReference>
<sequence>MSEIALAADFAIIIVVATTVGIIARQTGQPTIIAYILTGLILGPVMFDIVTEEGLVESMAELGLGFLLFLLGMKMRFDDIREILRPIVNIAVWQTILQTALALAVAWALGFDPTEIVIIALATVFGATPIIVKILTDKDEITSLPGKIDVGVLIVQDIYLVVVLALLGAEELGSASEIATTLGVIAVMMTFIGLFSVASSRYLLPTLFRRIADNKDVFLVVAIAWAFLFIAVSEQFDLSLEVGAFLAGISLAQLPYSKELEDRITPITDFFILIFFASIGLRLAADDLLAYWLEAVIASVVMMVGNFWIMFYLIDREDFSVETSFLGAINMVQVSEFSLVVGALAVQQGYIGTDILGYLSLMALLTMSVSTYIINYNHTLYAQTRPWFSRFESADKNDVDLGEYNDHAIAIGYDEITERVLPVLEDEYDDVVIIDRQTDHIDALEEEGRYDYIYGDFRHGEIRKAANLKGASFVLSSTVQADVNRALLEEVDDDATVFVEAERIDDARELYDRGAAYVIMSTYLTAEKLSEYVEQYVTDREAFRRLIERDIERIVDRDGDVPADRERRATETGGEDDD</sequence>
<dbReference type="InterPro" id="IPR003148">
    <property type="entry name" value="RCK_N"/>
</dbReference>
<dbReference type="PANTHER" id="PTHR42751:SF6">
    <property type="entry name" value="CONSERVED INTEGRAL MEMBRANE TRANSPORT PROTEIN-RELATED"/>
    <property type="match status" value="1"/>
</dbReference>
<dbReference type="GO" id="GO:0016020">
    <property type="term" value="C:membrane"/>
    <property type="evidence" value="ECO:0007669"/>
    <property type="project" value="UniProtKB-SubCell"/>
</dbReference>
<dbReference type="RefSeq" id="WP_160064817.1">
    <property type="nucleotide sequence ID" value="NZ_WUYX01000028.1"/>
</dbReference>
<gene>
    <name evidence="11" type="ORF">GS429_09170</name>
</gene>
<feature type="transmembrane region" description="Helical" evidence="8">
    <location>
        <begin position="325"/>
        <end position="349"/>
    </location>
</feature>
<feature type="transmembrane region" description="Helical" evidence="8">
    <location>
        <begin position="355"/>
        <end position="375"/>
    </location>
</feature>
<feature type="transmembrane region" description="Helical" evidence="8">
    <location>
        <begin position="148"/>
        <end position="169"/>
    </location>
</feature>
<comment type="similarity">
    <text evidence="2">Belongs to the monovalent cation:proton antiporter 2 (CPA2) transporter (TC 2.A.37) family.</text>
</comment>
<dbReference type="InterPro" id="IPR006153">
    <property type="entry name" value="Cation/H_exchanger_TM"/>
</dbReference>
<evidence type="ECO:0000313" key="11">
    <source>
        <dbReference type="EMBL" id="MXV62228.1"/>
    </source>
</evidence>
<reference evidence="11 12" key="1">
    <citation type="submission" date="2020-01" db="EMBL/GenBank/DDBJ databases">
        <title>Natronorubrum sp. JWXQ-INN 674 isolated from Inner Mongolia Autonomous Region of China.</title>
        <authorList>
            <person name="Xue Q."/>
        </authorList>
    </citation>
    <scope>NUCLEOTIDE SEQUENCE [LARGE SCALE GENOMIC DNA]</scope>
    <source>
        <strain evidence="11 12">JWXQ-INN-674</strain>
    </source>
</reference>
<organism evidence="11 12">
    <name type="scientific">Natronorubrum halalkaliphilum</name>
    <dbReference type="NCBI Taxonomy" id="2691917"/>
    <lineage>
        <taxon>Archaea</taxon>
        <taxon>Methanobacteriati</taxon>
        <taxon>Methanobacteriota</taxon>
        <taxon>Stenosarchaea group</taxon>
        <taxon>Halobacteria</taxon>
        <taxon>Halobacteriales</taxon>
        <taxon>Natrialbaceae</taxon>
        <taxon>Natronorubrum</taxon>
    </lineage>
</organism>
<evidence type="ECO:0000256" key="7">
    <source>
        <dbReference type="SAM" id="MobiDB-lite"/>
    </source>
</evidence>
<dbReference type="AlphaFoldDB" id="A0A6B0VL18"/>
<dbReference type="EMBL" id="WUYX01000028">
    <property type="protein sequence ID" value="MXV62228.1"/>
    <property type="molecule type" value="Genomic_DNA"/>
</dbReference>
<feature type="transmembrane region" description="Helical" evidence="8">
    <location>
        <begin position="32"/>
        <end position="50"/>
    </location>
</feature>
<keyword evidence="4 8" id="KW-0812">Transmembrane</keyword>
<dbReference type="OrthoDB" id="43518at2157"/>
<protein>
    <submittedName>
        <fullName evidence="11">Potassium transporter Kef</fullName>
    </submittedName>
</protein>
<evidence type="ECO:0000256" key="3">
    <source>
        <dbReference type="ARBA" id="ARBA00022448"/>
    </source>
</evidence>
<dbReference type="InterPro" id="IPR038770">
    <property type="entry name" value="Na+/solute_symporter_sf"/>
</dbReference>
<evidence type="ECO:0000256" key="2">
    <source>
        <dbReference type="ARBA" id="ARBA00005551"/>
    </source>
</evidence>
<dbReference type="Pfam" id="PF00999">
    <property type="entry name" value="Na_H_Exchanger"/>
    <property type="match status" value="1"/>
</dbReference>
<dbReference type="GO" id="GO:1902600">
    <property type="term" value="P:proton transmembrane transport"/>
    <property type="evidence" value="ECO:0007669"/>
    <property type="project" value="InterPro"/>
</dbReference>
<dbReference type="GO" id="GO:0006813">
    <property type="term" value="P:potassium ion transport"/>
    <property type="evidence" value="ECO:0007669"/>
    <property type="project" value="InterPro"/>
</dbReference>
<proteinExistence type="inferred from homology"/>
<keyword evidence="6 8" id="KW-0472">Membrane</keyword>
<feature type="transmembrane region" description="Helical" evidence="8">
    <location>
        <begin position="181"/>
        <end position="204"/>
    </location>
</feature>
<comment type="subcellular location">
    <subcellularLocation>
        <location evidence="1">Membrane</location>
        <topology evidence="1">Multi-pass membrane protein</topology>
    </subcellularLocation>
</comment>
<feature type="transmembrane region" description="Helical" evidence="8">
    <location>
        <begin position="216"/>
        <end position="232"/>
    </location>
</feature>
<keyword evidence="5 8" id="KW-1133">Transmembrane helix</keyword>
<feature type="compositionally biased region" description="Basic and acidic residues" evidence="7">
    <location>
        <begin position="558"/>
        <end position="570"/>
    </location>
</feature>
<feature type="region of interest" description="Disordered" evidence="7">
    <location>
        <begin position="558"/>
        <end position="578"/>
    </location>
</feature>
<accession>A0A6B0VL18</accession>
<evidence type="ECO:0000256" key="6">
    <source>
        <dbReference type="ARBA" id="ARBA00023136"/>
    </source>
</evidence>
<feature type="domain" description="RCK N-terminal" evidence="10">
    <location>
        <begin position="410"/>
        <end position="520"/>
    </location>
</feature>
<evidence type="ECO:0000256" key="5">
    <source>
        <dbReference type="ARBA" id="ARBA00022989"/>
    </source>
</evidence>
<keyword evidence="12" id="KW-1185">Reference proteome</keyword>